<protein>
    <submittedName>
        <fullName evidence="2">Putative nucleic acid-binding protein, contains PIN domain</fullName>
    </submittedName>
</protein>
<dbReference type="AlphaFoldDB" id="A0A2S8SNZ7"/>
<dbReference type="InterPro" id="IPR039018">
    <property type="entry name" value="VapC20-like"/>
</dbReference>
<dbReference type="Gene3D" id="3.40.50.1010">
    <property type="entry name" value="5'-nuclease"/>
    <property type="match status" value="1"/>
</dbReference>
<comment type="caution">
    <text evidence="2">The sequence shown here is derived from an EMBL/GenBank/DDBJ whole genome shotgun (WGS) entry which is preliminary data.</text>
</comment>
<dbReference type="PANTHER" id="PTHR42188:SF1">
    <property type="entry name" value="23S RRNA-SPECIFIC ENDONUCLEASE VAPC20"/>
    <property type="match status" value="1"/>
</dbReference>
<dbReference type="GO" id="GO:0016075">
    <property type="term" value="P:rRNA catabolic process"/>
    <property type="evidence" value="ECO:0007669"/>
    <property type="project" value="TreeGrafter"/>
</dbReference>
<feature type="domain" description="PIN" evidence="1">
    <location>
        <begin position="2"/>
        <end position="91"/>
    </location>
</feature>
<evidence type="ECO:0000259" key="1">
    <source>
        <dbReference type="Pfam" id="PF01850"/>
    </source>
</evidence>
<proteinExistence type="predicted"/>
<dbReference type="PANTHER" id="PTHR42188">
    <property type="entry name" value="23S RRNA-SPECIFIC ENDONUCLEASE VAPC20"/>
    <property type="match status" value="1"/>
</dbReference>
<dbReference type="EMBL" id="NIGF01000030">
    <property type="protein sequence ID" value="PQV62522.1"/>
    <property type="molecule type" value="Genomic_DNA"/>
</dbReference>
<dbReference type="Pfam" id="PF01850">
    <property type="entry name" value="PIN"/>
    <property type="match status" value="1"/>
</dbReference>
<dbReference type="Proteomes" id="UP000237684">
    <property type="component" value="Unassembled WGS sequence"/>
</dbReference>
<evidence type="ECO:0000313" key="3">
    <source>
        <dbReference type="Proteomes" id="UP000237684"/>
    </source>
</evidence>
<name>A0A2S8SNZ7_9BACT</name>
<dbReference type="SUPFAM" id="SSF88723">
    <property type="entry name" value="PIN domain-like"/>
    <property type="match status" value="1"/>
</dbReference>
<dbReference type="GO" id="GO:0004521">
    <property type="term" value="F:RNA endonuclease activity"/>
    <property type="evidence" value="ECO:0007669"/>
    <property type="project" value="InterPro"/>
</dbReference>
<evidence type="ECO:0000313" key="2">
    <source>
        <dbReference type="EMBL" id="PQV62522.1"/>
    </source>
</evidence>
<dbReference type="InterPro" id="IPR002716">
    <property type="entry name" value="PIN_dom"/>
</dbReference>
<reference evidence="2 3" key="1">
    <citation type="journal article" date="2018" name="Syst. Appl. Microbiol.">
        <title>Abditibacterium utsteinense sp. nov., the first cultivated member of candidate phylum FBP, isolated from ice-free Antarctic soil samples.</title>
        <authorList>
            <person name="Tahon G."/>
            <person name="Tytgat B."/>
            <person name="Lebbe L."/>
            <person name="Carlier A."/>
            <person name="Willems A."/>
        </authorList>
    </citation>
    <scope>NUCLEOTIDE SEQUENCE [LARGE SCALE GENOMIC DNA]</scope>
    <source>
        <strain evidence="2 3">LMG 29911</strain>
    </source>
</reference>
<accession>A0A2S8SNZ7</accession>
<organism evidence="2 3">
    <name type="scientific">Abditibacterium utsteinense</name>
    <dbReference type="NCBI Taxonomy" id="1960156"/>
    <lineage>
        <taxon>Bacteria</taxon>
        <taxon>Pseudomonadati</taxon>
        <taxon>Abditibacteriota</taxon>
        <taxon>Abditibacteriia</taxon>
        <taxon>Abditibacteriales</taxon>
        <taxon>Abditibacteriaceae</taxon>
        <taxon>Abditibacterium</taxon>
    </lineage>
</organism>
<keyword evidence="3" id="KW-1185">Reference proteome</keyword>
<sequence>MTTRAVCSEIGNALSKLRYRAAAVALLESLKSDSTVEIVPLTEECYFKAFQLFQSRPDKEWGLIDCISFVVMTERGLSDALSADEHVRQMGFRPLLKEPP</sequence>
<dbReference type="InterPro" id="IPR029060">
    <property type="entry name" value="PIN-like_dom_sf"/>
</dbReference>
<gene>
    <name evidence="2" type="ORF">B1R32_1309</name>
</gene>
<dbReference type="InParanoid" id="A0A2S8SNZ7"/>